<comment type="caution">
    <text evidence="2">The sequence shown here is derived from an EMBL/GenBank/DDBJ whole genome shotgun (WGS) entry which is preliminary data.</text>
</comment>
<dbReference type="EMBL" id="VSRR010006953">
    <property type="protein sequence ID" value="MPC45915.1"/>
    <property type="molecule type" value="Genomic_DNA"/>
</dbReference>
<protein>
    <submittedName>
        <fullName evidence="2">Uncharacterized protein</fullName>
    </submittedName>
</protein>
<organism evidence="2 3">
    <name type="scientific">Portunus trituberculatus</name>
    <name type="common">Swimming crab</name>
    <name type="synonym">Neptunus trituberculatus</name>
    <dbReference type="NCBI Taxonomy" id="210409"/>
    <lineage>
        <taxon>Eukaryota</taxon>
        <taxon>Metazoa</taxon>
        <taxon>Ecdysozoa</taxon>
        <taxon>Arthropoda</taxon>
        <taxon>Crustacea</taxon>
        <taxon>Multicrustacea</taxon>
        <taxon>Malacostraca</taxon>
        <taxon>Eumalacostraca</taxon>
        <taxon>Eucarida</taxon>
        <taxon>Decapoda</taxon>
        <taxon>Pleocyemata</taxon>
        <taxon>Brachyura</taxon>
        <taxon>Eubrachyura</taxon>
        <taxon>Portunoidea</taxon>
        <taxon>Portunidae</taxon>
        <taxon>Portuninae</taxon>
        <taxon>Portunus</taxon>
    </lineage>
</organism>
<name>A0A5B7FKB7_PORTR</name>
<evidence type="ECO:0000256" key="1">
    <source>
        <dbReference type="SAM" id="MobiDB-lite"/>
    </source>
</evidence>
<evidence type="ECO:0000313" key="2">
    <source>
        <dbReference type="EMBL" id="MPC45915.1"/>
    </source>
</evidence>
<dbReference type="Proteomes" id="UP000324222">
    <property type="component" value="Unassembled WGS sequence"/>
</dbReference>
<dbReference type="AlphaFoldDB" id="A0A5B7FKB7"/>
<accession>A0A5B7FKB7</accession>
<keyword evidence="3" id="KW-1185">Reference proteome</keyword>
<evidence type="ECO:0000313" key="3">
    <source>
        <dbReference type="Proteomes" id="UP000324222"/>
    </source>
</evidence>
<proteinExistence type="predicted"/>
<gene>
    <name evidence="2" type="ORF">E2C01_039621</name>
</gene>
<reference evidence="2 3" key="1">
    <citation type="submission" date="2019-05" db="EMBL/GenBank/DDBJ databases">
        <title>Another draft genome of Portunus trituberculatus and its Hox gene families provides insights of decapod evolution.</title>
        <authorList>
            <person name="Jeong J.-H."/>
            <person name="Song I."/>
            <person name="Kim S."/>
            <person name="Choi T."/>
            <person name="Kim D."/>
            <person name="Ryu S."/>
            <person name="Kim W."/>
        </authorList>
    </citation>
    <scope>NUCLEOTIDE SEQUENCE [LARGE SCALE GENOMIC DNA]</scope>
    <source>
        <tissue evidence="2">Muscle</tissue>
    </source>
</reference>
<feature type="region of interest" description="Disordered" evidence="1">
    <location>
        <begin position="66"/>
        <end position="87"/>
    </location>
</feature>
<sequence>MVTLPIPLHLHLPSPLPSYPRRRQEGNASLLGQVISGSLRGELDKDDGYHNGGDVFFHSAGRLRLLPPRGSQSPPSPPPPPSTHREGLGVPVIVLKAVRVTVIDLFGCGTIATASHRAVMEPV</sequence>